<proteinExistence type="inferred from homology"/>
<keyword evidence="9" id="KW-0234">DNA repair</keyword>
<comment type="similarity">
    <text evidence="2">Belongs to the Nudix hydrolase family.</text>
</comment>
<evidence type="ECO:0000256" key="5">
    <source>
        <dbReference type="ARBA" id="ARBA00022723"/>
    </source>
</evidence>
<evidence type="ECO:0000256" key="10">
    <source>
        <dbReference type="ARBA" id="ARBA00035861"/>
    </source>
</evidence>
<feature type="domain" description="Nudix hydrolase" evidence="12">
    <location>
        <begin position="18"/>
        <end position="142"/>
    </location>
</feature>
<keyword evidence="3" id="KW-0515">Mutator protein</keyword>
<dbReference type="Gene3D" id="3.90.79.10">
    <property type="entry name" value="Nucleoside Triphosphate Pyrophosphohydrolase"/>
    <property type="match status" value="1"/>
</dbReference>
<accession>A0A8H2K7Z4</accession>
<keyword evidence="14" id="KW-1185">Reference proteome</keyword>
<evidence type="ECO:0000313" key="14">
    <source>
        <dbReference type="Proteomes" id="UP000316560"/>
    </source>
</evidence>
<keyword evidence="4" id="KW-0235">DNA replication</keyword>
<evidence type="ECO:0000256" key="6">
    <source>
        <dbReference type="ARBA" id="ARBA00022763"/>
    </source>
</evidence>
<sequence length="147" mass="16170">MQQLLAFARGSRGSRVKKQISVVGAVIVRDGLILCAQRGAQGNLPGMWEFPGGKIEPGETPRDALAREIYEELHCTVAVGELVATTTHEYDFAIIELTTFYCELLDGTPVLTEHEAVCWLPPEQLMMLEWALADVPAVQIIEKAMTS</sequence>
<dbReference type="PROSITE" id="PS51462">
    <property type="entry name" value="NUDIX"/>
    <property type="match status" value="1"/>
</dbReference>
<dbReference type="GO" id="GO:0046872">
    <property type="term" value="F:metal ion binding"/>
    <property type="evidence" value="ECO:0007669"/>
    <property type="project" value="UniProtKB-KW"/>
</dbReference>
<evidence type="ECO:0000256" key="3">
    <source>
        <dbReference type="ARBA" id="ARBA00022457"/>
    </source>
</evidence>
<gene>
    <name evidence="13" type="ORF">FB472_1990</name>
</gene>
<dbReference type="SUPFAM" id="SSF55811">
    <property type="entry name" value="Nudix"/>
    <property type="match status" value="1"/>
</dbReference>
<dbReference type="EC" id="3.6.1.55" evidence="11"/>
<dbReference type="PANTHER" id="PTHR47707">
    <property type="entry name" value="8-OXO-DGTP DIPHOSPHATASE"/>
    <property type="match status" value="1"/>
</dbReference>
<keyword evidence="7" id="KW-0378">Hydrolase</keyword>
<dbReference type="InterPro" id="IPR047127">
    <property type="entry name" value="MutT-like"/>
</dbReference>
<reference evidence="13 14" key="1">
    <citation type="submission" date="2019-06" db="EMBL/GenBank/DDBJ databases">
        <title>Sequencing the genomes of 1000 actinobacteria strains.</title>
        <authorList>
            <person name="Klenk H.-P."/>
        </authorList>
    </citation>
    <scope>NUCLEOTIDE SEQUENCE [LARGE SCALE GENOMIC DNA]</scope>
    <source>
        <strain evidence="13 14">DSM 21947</strain>
    </source>
</reference>
<keyword evidence="5" id="KW-0479">Metal-binding</keyword>
<dbReference type="GO" id="GO:0035539">
    <property type="term" value="F:8-oxo-7,8-dihydrodeoxyguanosine triphosphate pyrophosphatase activity"/>
    <property type="evidence" value="ECO:0007669"/>
    <property type="project" value="UniProtKB-EC"/>
</dbReference>
<evidence type="ECO:0000256" key="7">
    <source>
        <dbReference type="ARBA" id="ARBA00022801"/>
    </source>
</evidence>
<comment type="cofactor">
    <cofactor evidence="1">
        <name>Mg(2+)</name>
        <dbReference type="ChEBI" id="CHEBI:18420"/>
    </cofactor>
</comment>
<dbReference type="GO" id="GO:0044715">
    <property type="term" value="F:8-oxo-dGDP phosphatase activity"/>
    <property type="evidence" value="ECO:0007669"/>
    <property type="project" value="TreeGrafter"/>
</dbReference>
<name>A0A8H2K7Z4_9MICO</name>
<comment type="caution">
    <text evidence="13">The sequence shown here is derived from an EMBL/GenBank/DDBJ whole genome shotgun (WGS) entry which is preliminary data.</text>
</comment>
<dbReference type="AlphaFoldDB" id="A0A8H2K7Z4"/>
<dbReference type="InterPro" id="IPR000086">
    <property type="entry name" value="NUDIX_hydrolase_dom"/>
</dbReference>
<evidence type="ECO:0000256" key="1">
    <source>
        <dbReference type="ARBA" id="ARBA00001946"/>
    </source>
</evidence>
<dbReference type="PRINTS" id="PR00502">
    <property type="entry name" value="NUDIXFAMILY"/>
</dbReference>
<dbReference type="CDD" id="cd03425">
    <property type="entry name" value="NUDIX_MutT_NudA_like"/>
    <property type="match status" value="1"/>
</dbReference>
<dbReference type="GO" id="GO:0008413">
    <property type="term" value="F:8-oxo-7,8-dihydroguanosine triphosphate pyrophosphatase activity"/>
    <property type="evidence" value="ECO:0007669"/>
    <property type="project" value="TreeGrafter"/>
</dbReference>
<dbReference type="GO" id="GO:0006281">
    <property type="term" value="P:DNA repair"/>
    <property type="evidence" value="ECO:0007669"/>
    <property type="project" value="UniProtKB-KW"/>
</dbReference>
<dbReference type="PANTHER" id="PTHR47707:SF1">
    <property type="entry name" value="NUDIX HYDROLASE FAMILY PROTEIN"/>
    <property type="match status" value="1"/>
</dbReference>
<organism evidence="13 14">
    <name type="scientific">Rhodoglobus vestalii</name>
    <dbReference type="NCBI Taxonomy" id="193384"/>
    <lineage>
        <taxon>Bacteria</taxon>
        <taxon>Bacillati</taxon>
        <taxon>Actinomycetota</taxon>
        <taxon>Actinomycetes</taxon>
        <taxon>Micrococcales</taxon>
        <taxon>Microbacteriaceae</taxon>
        <taxon>Rhodoglobus</taxon>
    </lineage>
</organism>
<evidence type="ECO:0000256" key="4">
    <source>
        <dbReference type="ARBA" id="ARBA00022705"/>
    </source>
</evidence>
<evidence type="ECO:0000259" key="12">
    <source>
        <dbReference type="PROSITE" id="PS51462"/>
    </source>
</evidence>
<evidence type="ECO:0000256" key="9">
    <source>
        <dbReference type="ARBA" id="ARBA00023204"/>
    </source>
</evidence>
<dbReference type="Pfam" id="PF00293">
    <property type="entry name" value="NUDIX"/>
    <property type="match status" value="1"/>
</dbReference>
<keyword evidence="8" id="KW-0460">Magnesium</keyword>
<comment type="catalytic activity">
    <reaction evidence="10">
        <text>8-oxo-dGTP + H2O = 8-oxo-dGMP + diphosphate + H(+)</text>
        <dbReference type="Rhea" id="RHEA:31575"/>
        <dbReference type="ChEBI" id="CHEBI:15377"/>
        <dbReference type="ChEBI" id="CHEBI:15378"/>
        <dbReference type="ChEBI" id="CHEBI:33019"/>
        <dbReference type="ChEBI" id="CHEBI:63224"/>
        <dbReference type="ChEBI" id="CHEBI:77896"/>
        <dbReference type="EC" id="3.6.1.55"/>
    </reaction>
</comment>
<keyword evidence="6" id="KW-0227">DNA damage</keyword>
<evidence type="ECO:0000256" key="2">
    <source>
        <dbReference type="ARBA" id="ARBA00005582"/>
    </source>
</evidence>
<dbReference type="GO" id="GO:0044716">
    <property type="term" value="F:8-oxo-GDP phosphatase activity"/>
    <property type="evidence" value="ECO:0007669"/>
    <property type="project" value="TreeGrafter"/>
</dbReference>
<dbReference type="InterPro" id="IPR020476">
    <property type="entry name" value="Nudix_hydrolase"/>
</dbReference>
<protein>
    <recommendedName>
        <fullName evidence="11">8-oxo-dGTP diphosphatase</fullName>
        <ecNumber evidence="11">3.6.1.55</ecNumber>
    </recommendedName>
</protein>
<dbReference type="GO" id="GO:0006260">
    <property type="term" value="P:DNA replication"/>
    <property type="evidence" value="ECO:0007669"/>
    <property type="project" value="UniProtKB-KW"/>
</dbReference>
<evidence type="ECO:0000256" key="11">
    <source>
        <dbReference type="ARBA" id="ARBA00038905"/>
    </source>
</evidence>
<dbReference type="InterPro" id="IPR015797">
    <property type="entry name" value="NUDIX_hydrolase-like_dom_sf"/>
</dbReference>
<dbReference type="Proteomes" id="UP000316560">
    <property type="component" value="Unassembled WGS sequence"/>
</dbReference>
<dbReference type="EMBL" id="VFRA01000001">
    <property type="protein sequence ID" value="TQO20359.1"/>
    <property type="molecule type" value="Genomic_DNA"/>
</dbReference>
<evidence type="ECO:0000313" key="13">
    <source>
        <dbReference type="EMBL" id="TQO20359.1"/>
    </source>
</evidence>
<evidence type="ECO:0000256" key="8">
    <source>
        <dbReference type="ARBA" id="ARBA00022842"/>
    </source>
</evidence>